<feature type="domain" description="C2" evidence="5">
    <location>
        <begin position="163"/>
        <end position="288"/>
    </location>
</feature>
<feature type="region of interest" description="Disordered" evidence="4">
    <location>
        <begin position="370"/>
        <end position="390"/>
    </location>
</feature>
<keyword evidence="2" id="KW-0106">Calcium</keyword>
<evidence type="ECO:0000313" key="6">
    <source>
        <dbReference type="EMBL" id="ETV70213.1"/>
    </source>
</evidence>
<dbReference type="SUPFAM" id="SSF49562">
    <property type="entry name" value="C2 domain (Calcium/lipid-binding domain, CaLB)"/>
    <property type="match status" value="2"/>
</dbReference>
<name>W4FU80_APHAT</name>
<dbReference type="RefSeq" id="XP_009840309.1">
    <property type="nucleotide sequence ID" value="XM_009842007.1"/>
</dbReference>
<dbReference type="VEuPathDB" id="FungiDB:H257_14245"/>
<keyword evidence="3" id="KW-0175">Coiled coil</keyword>
<dbReference type="GO" id="GO:0046872">
    <property type="term" value="F:metal ion binding"/>
    <property type="evidence" value="ECO:0007669"/>
    <property type="project" value="UniProtKB-KW"/>
</dbReference>
<dbReference type="PANTHER" id="PTHR45911">
    <property type="entry name" value="C2 DOMAIN-CONTAINING PROTEIN"/>
    <property type="match status" value="1"/>
</dbReference>
<organism evidence="6">
    <name type="scientific">Aphanomyces astaci</name>
    <name type="common">Crayfish plague agent</name>
    <dbReference type="NCBI Taxonomy" id="112090"/>
    <lineage>
        <taxon>Eukaryota</taxon>
        <taxon>Sar</taxon>
        <taxon>Stramenopiles</taxon>
        <taxon>Oomycota</taxon>
        <taxon>Saprolegniomycetes</taxon>
        <taxon>Saprolegniales</taxon>
        <taxon>Verrucalvaceae</taxon>
        <taxon>Aphanomyces</taxon>
    </lineage>
</organism>
<feature type="coiled-coil region" evidence="3">
    <location>
        <begin position="423"/>
        <end position="481"/>
    </location>
</feature>
<dbReference type="InterPro" id="IPR000008">
    <property type="entry name" value="C2_dom"/>
</dbReference>
<accession>W4FU80</accession>
<dbReference type="AlphaFoldDB" id="W4FU80"/>
<keyword evidence="1" id="KW-0479">Metal-binding</keyword>
<dbReference type="STRING" id="112090.W4FU80"/>
<dbReference type="EMBL" id="KI913168">
    <property type="protein sequence ID" value="ETV70213.1"/>
    <property type="molecule type" value="Genomic_DNA"/>
</dbReference>
<feature type="domain" description="C2" evidence="5">
    <location>
        <begin position="7"/>
        <end position="131"/>
    </location>
</feature>
<proteinExistence type="predicted"/>
<protein>
    <recommendedName>
        <fullName evidence="5">C2 domain-containing protein</fullName>
    </recommendedName>
</protein>
<gene>
    <name evidence="6" type="ORF">H257_14245</name>
</gene>
<dbReference type="PANTHER" id="PTHR45911:SF7">
    <property type="entry name" value="C2 DOMAIN-CONTAINING PROTEIN"/>
    <property type="match status" value="1"/>
</dbReference>
<evidence type="ECO:0000259" key="5">
    <source>
        <dbReference type="PROSITE" id="PS50004"/>
    </source>
</evidence>
<reference evidence="6" key="1">
    <citation type="submission" date="2013-12" db="EMBL/GenBank/DDBJ databases">
        <title>The Genome Sequence of Aphanomyces astaci APO3.</title>
        <authorList>
            <consortium name="The Broad Institute Genomics Platform"/>
            <person name="Russ C."/>
            <person name="Tyler B."/>
            <person name="van West P."/>
            <person name="Dieguez-Uribeondo J."/>
            <person name="Young S.K."/>
            <person name="Zeng Q."/>
            <person name="Gargeya S."/>
            <person name="Fitzgerald M."/>
            <person name="Abouelleil A."/>
            <person name="Alvarado L."/>
            <person name="Chapman S.B."/>
            <person name="Gainer-Dewar J."/>
            <person name="Goldberg J."/>
            <person name="Griggs A."/>
            <person name="Gujja S."/>
            <person name="Hansen M."/>
            <person name="Howarth C."/>
            <person name="Imamovic A."/>
            <person name="Ireland A."/>
            <person name="Larimer J."/>
            <person name="McCowan C."/>
            <person name="Murphy C."/>
            <person name="Pearson M."/>
            <person name="Poon T.W."/>
            <person name="Priest M."/>
            <person name="Roberts A."/>
            <person name="Saif S."/>
            <person name="Shea T."/>
            <person name="Sykes S."/>
            <person name="Wortman J."/>
            <person name="Nusbaum C."/>
            <person name="Birren B."/>
        </authorList>
    </citation>
    <scope>NUCLEOTIDE SEQUENCE [LARGE SCALE GENOMIC DNA]</scope>
    <source>
        <strain evidence="6">APO3</strain>
    </source>
</reference>
<evidence type="ECO:0000256" key="3">
    <source>
        <dbReference type="SAM" id="Coils"/>
    </source>
</evidence>
<dbReference type="InterPro" id="IPR035892">
    <property type="entry name" value="C2_domain_sf"/>
</dbReference>
<dbReference type="PROSITE" id="PS50004">
    <property type="entry name" value="C2"/>
    <property type="match status" value="2"/>
</dbReference>
<dbReference type="CDD" id="cd00030">
    <property type="entry name" value="C2"/>
    <property type="match status" value="2"/>
</dbReference>
<evidence type="ECO:0000256" key="1">
    <source>
        <dbReference type="ARBA" id="ARBA00022723"/>
    </source>
</evidence>
<feature type="region of interest" description="Disordered" evidence="4">
    <location>
        <begin position="502"/>
        <end position="537"/>
    </location>
</feature>
<dbReference type="Pfam" id="PF00168">
    <property type="entry name" value="C2"/>
    <property type="match status" value="2"/>
</dbReference>
<evidence type="ECO:0000256" key="4">
    <source>
        <dbReference type="SAM" id="MobiDB-lite"/>
    </source>
</evidence>
<sequence>MRQSSTAASSFGGNLSRSSTSFSRHILRVQLHKATDLAAGDFSLLGRRSSDPYVVFTVGKEKYKSAVISKTLAPVWSDDAVFEFHVTDGDLFTKVLDVQVFDQDNRSDDLLGTLALPLAQFATPLPFSSSASPHAKSYSMQVPAAFAKQKVTSQIFLTIHLMADGDPVDNPRLFIPRQFKVTLHKATDLPAADYALFGKGKSDPYVVFAIGSQRFKSDTISKCLDPVWTSAPTYEFDLTQDDLFTQVLDIQVFDSDHGLSADDLIGTLSIPLAQFDVVDAAPPRMRPYLLNVPDQYHKQNVHAQLFLTLDMAPLPFSVDETIVESVTKGAVPPDLEALMEAMQAEIAALKLSSQGMVQKMEADITPTITVASSSSDAPSQPEPETEGDGKKRALVNELHGLLKIPPIKTFTKLQVASTSDGAALQWQNEVKHLKTQLEQQKRLNEMLAAQDSSSRSDKDEVERLKHEVAVHKATLQAVMEEQMLRDEQTQKELKILKSISAVKRTSSGVTSPPSSPRAKSTSDGRKDDDSEDESLWL</sequence>
<dbReference type="Gene3D" id="2.60.40.150">
    <property type="entry name" value="C2 domain"/>
    <property type="match status" value="2"/>
</dbReference>
<dbReference type="OrthoDB" id="270970at2759"/>
<dbReference type="GeneID" id="20816241"/>
<dbReference type="SMART" id="SM00239">
    <property type="entry name" value="C2"/>
    <property type="match status" value="2"/>
</dbReference>
<evidence type="ECO:0000256" key="2">
    <source>
        <dbReference type="ARBA" id="ARBA00022837"/>
    </source>
</evidence>